<protein>
    <submittedName>
        <fullName evidence="3">Ndr family domain-containing protein</fullName>
    </submittedName>
</protein>
<sequence length="327" mass="36271">MSDDTQLIVVQGKHCNLNVYVQGELAERHGKTVILTVHDVGTNHKSFVRFVNHPSMADVKQNAIFLHVCVPGQEDHAPDWTAGEYPTLAQLGEDLVCVLDKVDVRTCICFGEGAGANIICRFALFWPNRIMGIILVHCTSTTAGVIEYFKDKLINMRLENDVMTSGAWDYLVMHKFGSSDKQEKQKYIEELKATLNPKNLSKYLYSFSKRTDFSTVLGAKLDNMDALLVTGAKAPHIQTVYNTHKNMNKKKTTLLVVDNVSDVMAEAPENLARSLILLCKGCGVLSGVSIPGMERQRTLSSSMEEADRPRRFSVTHAQSAVTPPVAE</sequence>
<feature type="region of interest" description="Disordered" evidence="2">
    <location>
        <begin position="296"/>
        <end position="327"/>
    </location>
</feature>
<dbReference type="PANTHER" id="PTHR11034">
    <property type="entry name" value="N-MYC DOWNSTREAM REGULATED"/>
    <property type="match status" value="1"/>
</dbReference>
<evidence type="ECO:0000256" key="2">
    <source>
        <dbReference type="SAM" id="MobiDB-lite"/>
    </source>
</evidence>
<dbReference type="Gene3D" id="3.40.50.1820">
    <property type="entry name" value="alpha/beta hydrolase"/>
    <property type="match status" value="1"/>
</dbReference>
<dbReference type="SUPFAM" id="SSF53474">
    <property type="entry name" value="alpha/beta-Hydrolases"/>
    <property type="match status" value="1"/>
</dbReference>
<dbReference type="AlphaFoldDB" id="A0AAD4RBR7"/>
<comment type="caution">
    <text evidence="3">The sequence shown here is derived from an EMBL/GenBank/DDBJ whole genome shotgun (WGS) entry which is preliminary data.</text>
</comment>
<comment type="similarity">
    <text evidence="1">Belongs to the NDRG family.</text>
</comment>
<dbReference type="InterPro" id="IPR029058">
    <property type="entry name" value="AB_hydrolase_fold"/>
</dbReference>
<accession>A0AAD4RBR7</accession>
<evidence type="ECO:0000256" key="1">
    <source>
        <dbReference type="ARBA" id="ARBA00005598"/>
    </source>
</evidence>
<keyword evidence="4" id="KW-1185">Reference proteome</keyword>
<proteinExistence type="inferred from homology"/>
<dbReference type="InterPro" id="IPR004142">
    <property type="entry name" value="NDRG"/>
</dbReference>
<dbReference type="EMBL" id="JAKKPZ010000002">
    <property type="protein sequence ID" value="KAI1725449.1"/>
    <property type="molecule type" value="Genomic_DNA"/>
</dbReference>
<evidence type="ECO:0000313" key="4">
    <source>
        <dbReference type="Proteomes" id="UP001201812"/>
    </source>
</evidence>
<dbReference type="Proteomes" id="UP001201812">
    <property type="component" value="Unassembled WGS sequence"/>
</dbReference>
<organism evidence="3 4">
    <name type="scientific">Ditylenchus destructor</name>
    <dbReference type="NCBI Taxonomy" id="166010"/>
    <lineage>
        <taxon>Eukaryota</taxon>
        <taxon>Metazoa</taxon>
        <taxon>Ecdysozoa</taxon>
        <taxon>Nematoda</taxon>
        <taxon>Chromadorea</taxon>
        <taxon>Rhabditida</taxon>
        <taxon>Tylenchina</taxon>
        <taxon>Tylenchomorpha</taxon>
        <taxon>Sphaerularioidea</taxon>
        <taxon>Anguinidae</taxon>
        <taxon>Anguininae</taxon>
        <taxon>Ditylenchus</taxon>
    </lineage>
</organism>
<gene>
    <name evidence="3" type="ORF">DdX_02107</name>
</gene>
<name>A0AAD4RBR7_9BILA</name>
<reference evidence="3" key="1">
    <citation type="submission" date="2022-01" db="EMBL/GenBank/DDBJ databases">
        <title>Genome Sequence Resource for Two Populations of Ditylenchus destructor, the Migratory Endoparasitic Phytonematode.</title>
        <authorList>
            <person name="Zhang H."/>
            <person name="Lin R."/>
            <person name="Xie B."/>
        </authorList>
    </citation>
    <scope>NUCLEOTIDE SEQUENCE</scope>
    <source>
        <strain evidence="3">BazhouSP</strain>
    </source>
</reference>
<evidence type="ECO:0000313" key="3">
    <source>
        <dbReference type="EMBL" id="KAI1725449.1"/>
    </source>
</evidence>
<dbReference type="Pfam" id="PF03096">
    <property type="entry name" value="Ndr"/>
    <property type="match status" value="1"/>
</dbReference>